<comment type="caution">
    <text evidence="4">The sequence shown here is derived from an EMBL/GenBank/DDBJ whole genome shotgun (WGS) entry which is preliminary data.</text>
</comment>
<keyword evidence="1 4" id="KW-0808">Transferase</keyword>
<reference evidence="4 5" key="1">
    <citation type="journal article" date="2017" name="BMC Genomics">
        <title>Comparative genomic and phylogenomic analyses of the Bifidobacteriaceae family.</title>
        <authorList>
            <person name="Lugli G.A."/>
            <person name="Milani C."/>
            <person name="Turroni F."/>
            <person name="Duranti S."/>
            <person name="Mancabelli L."/>
            <person name="Mangifesta M."/>
            <person name="Ferrario C."/>
            <person name="Modesto M."/>
            <person name="Mattarelli P."/>
            <person name="Jiri K."/>
            <person name="van Sinderen D."/>
            <person name="Ventura M."/>
        </authorList>
    </citation>
    <scope>NUCLEOTIDE SEQUENCE [LARGE SCALE GENOMIC DNA]</scope>
    <source>
        <strain evidence="4 5">DSM 24744</strain>
    </source>
</reference>
<name>A0A261EQI1_9BIFI</name>
<dbReference type="EMBL" id="MWWQ01000017">
    <property type="protein sequence ID" value="OZG49104.1"/>
    <property type="molecule type" value="Genomic_DNA"/>
</dbReference>
<dbReference type="PANTHER" id="PTHR43877">
    <property type="entry name" value="AMINOALKYLPHOSPHONATE N-ACETYLTRANSFERASE-RELATED-RELATED"/>
    <property type="match status" value="1"/>
</dbReference>
<dbReference type="Gene3D" id="3.40.630.30">
    <property type="match status" value="1"/>
</dbReference>
<dbReference type="Pfam" id="PF00583">
    <property type="entry name" value="Acetyltransf_1"/>
    <property type="match status" value="1"/>
</dbReference>
<dbReference type="InterPro" id="IPR000182">
    <property type="entry name" value="GNAT_dom"/>
</dbReference>
<dbReference type="AlphaFoldDB" id="A0A261EQI1"/>
<keyword evidence="5" id="KW-1185">Reference proteome</keyword>
<evidence type="ECO:0000313" key="4">
    <source>
        <dbReference type="EMBL" id="OZG49104.1"/>
    </source>
</evidence>
<dbReference type="PROSITE" id="PS51186">
    <property type="entry name" value="GNAT"/>
    <property type="match status" value="1"/>
</dbReference>
<evidence type="ECO:0000256" key="2">
    <source>
        <dbReference type="ARBA" id="ARBA00023315"/>
    </source>
</evidence>
<evidence type="ECO:0000256" key="1">
    <source>
        <dbReference type="ARBA" id="ARBA00022679"/>
    </source>
</evidence>
<dbReference type="RefSeq" id="WP_144441917.1">
    <property type="nucleotide sequence ID" value="NZ_MWWQ01000017.1"/>
</dbReference>
<dbReference type="CDD" id="cd04301">
    <property type="entry name" value="NAT_SF"/>
    <property type="match status" value="1"/>
</dbReference>
<accession>A0A261EQI1</accession>
<sequence length="157" mass="17728">MNENDANRATEGLPVSFTDATIEDFPAALEFIRNLWDYNTYDEQETRAVYEKVIADPDSFIFFARAADGSYCGMCHGDYFQTFWMSGLTCYVSSLIVRRECRGRGVGTALLDHALARAKSRGCKAATLDSGLPRTAAHTFYEHYGFEKSCYGFEKYL</sequence>
<dbReference type="InterPro" id="IPR050832">
    <property type="entry name" value="Bact_Acetyltransf"/>
</dbReference>
<dbReference type="GO" id="GO:0016747">
    <property type="term" value="F:acyltransferase activity, transferring groups other than amino-acyl groups"/>
    <property type="evidence" value="ECO:0007669"/>
    <property type="project" value="InterPro"/>
</dbReference>
<evidence type="ECO:0000259" key="3">
    <source>
        <dbReference type="PROSITE" id="PS51186"/>
    </source>
</evidence>
<feature type="domain" description="N-acetyltransferase" evidence="3">
    <location>
        <begin position="15"/>
        <end position="157"/>
    </location>
</feature>
<keyword evidence="2" id="KW-0012">Acyltransferase</keyword>
<proteinExistence type="predicted"/>
<organism evidence="4 5">
    <name type="scientific">Pseudoscardovia suis</name>
    <dbReference type="NCBI Taxonomy" id="987063"/>
    <lineage>
        <taxon>Bacteria</taxon>
        <taxon>Bacillati</taxon>
        <taxon>Actinomycetota</taxon>
        <taxon>Actinomycetes</taxon>
        <taxon>Bifidobacteriales</taxon>
        <taxon>Bifidobacteriaceae</taxon>
        <taxon>Pseudoscardovia</taxon>
    </lineage>
</organism>
<dbReference type="InterPro" id="IPR016181">
    <property type="entry name" value="Acyl_CoA_acyltransferase"/>
</dbReference>
<evidence type="ECO:0000313" key="5">
    <source>
        <dbReference type="Proteomes" id="UP000216454"/>
    </source>
</evidence>
<dbReference type="OrthoDB" id="9789603at2"/>
<dbReference type="Proteomes" id="UP000216454">
    <property type="component" value="Unassembled WGS sequence"/>
</dbReference>
<dbReference type="SUPFAM" id="SSF55729">
    <property type="entry name" value="Acyl-CoA N-acyltransferases (Nat)"/>
    <property type="match status" value="1"/>
</dbReference>
<protein>
    <submittedName>
        <fullName evidence="4">Acetyltransferase</fullName>
    </submittedName>
</protein>
<gene>
    <name evidence="4" type="ORF">PSSU_1599</name>
</gene>